<keyword evidence="4" id="KW-0547">Nucleotide-binding</keyword>
<dbReference type="EMBL" id="JAIULA010000005">
    <property type="protein sequence ID" value="MCP0886419.1"/>
    <property type="molecule type" value="Genomic_DNA"/>
</dbReference>
<dbReference type="InterPro" id="IPR003395">
    <property type="entry name" value="RecF/RecN/SMC_N"/>
</dbReference>
<dbReference type="NCBIfam" id="NF008121">
    <property type="entry name" value="PRK10869.1"/>
    <property type="match status" value="1"/>
</dbReference>
<gene>
    <name evidence="12" type="primary">recN</name>
    <name evidence="12" type="ORF">LB941_03590</name>
</gene>
<dbReference type="GO" id="GO:0009432">
    <property type="term" value="P:SOS response"/>
    <property type="evidence" value="ECO:0007669"/>
    <property type="project" value="TreeGrafter"/>
</dbReference>
<evidence type="ECO:0000256" key="5">
    <source>
        <dbReference type="ARBA" id="ARBA00022763"/>
    </source>
</evidence>
<dbReference type="PANTHER" id="PTHR11059">
    <property type="entry name" value="DNA REPAIR PROTEIN RECN"/>
    <property type="match status" value="1"/>
</dbReference>
<dbReference type="GO" id="GO:0006310">
    <property type="term" value="P:DNA recombination"/>
    <property type="evidence" value="ECO:0007669"/>
    <property type="project" value="InterPro"/>
</dbReference>
<evidence type="ECO:0000256" key="9">
    <source>
        <dbReference type="PIRNR" id="PIRNR003128"/>
    </source>
</evidence>
<evidence type="ECO:0000256" key="8">
    <source>
        <dbReference type="ARBA" id="ARBA00033408"/>
    </source>
</evidence>
<dbReference type="CDD" id="cd03241">
    <property type="entry name" value="ABC_RecN"/>
    <property type="match status" value="2"/>
</dbReference>
<keyword evidence="10" id="KW-0175">Coiled coil</keyword>
<evidence type="ECO:0000256" key="6">
    <source>
        <dbReference type="ARBA" id="ARBA00022840"/>
    </source>
</evidence>
<name>A0A9X2FJE6_9LACO</name>
<dbReference type="GO" id="GO:0043590">
    <property type="term" value="C:bacterial nucleoid"/>
    <property type="evidence" value="ECO:0007669"/>
    <property type="project" value="TreeGrafter"/>
</dbReference>
<sequence>MLQELTIRDFAIIEKMDIDFRSQMTVLTGETGAGKSIIIDALGLLAGGRGSVEFIRRGMNKALIQGQFLVPKSAMTFTILDSLGIEHEDESLILERDIYQSGRNVCRINGILVNLASLRRVGETLIDIHGQNEHQELMHPETHINLLDSYNKKLVNLKQEYLEKYQEYRYLQNILSKREANEKAWAQRLDMLEFQSQEIENANLKENEEEKLIEEKKRLDNYQAIHEALETSYQVLTEENYDVVGNLGRAMEELEKTADLAPELKQISEKVSDAFYSLQDVTHDISSELDQMEWDENRLNQIEQRLELIHQLKRKYGDSITQILNYDTKIKNELEEMHSNETSSEKQEAAVKDALIAAKKLAVILSRKRKNTAKLLEKAVHEQLRALYMDKAVFEVKFFPMNDLNENGSEKVEFYIQTNLGETMGPLARIASGGELSRIMLALKTIFARKQDITSIIFDEVDTGVSGRVAQAIAEKISQIAMRSQVLCITHLPQVAAISEHHYFISKHIHNGRTETTLVKLDNKERINEIARMLSGSEITKLTLQHAEELLQMATKIRKDNNSNMVNSNKEK</sequence>
<evidence type="ECO:0000256" key="2">
    <source>
        <dbReference type="ARBA" id="ARBA00009441"/>
    </source>
</evidence>
<evidence type="ECO:0000313" key="12">
    <source>
        <dbReference type="EMBL" id="MCP0886419.1"/>
    </source>
</evidence>
<evidence type="ECO:0000256" key="7">
    <source>
        <dbReference type="ARBA" id="ARBA00023204"/>
    </source>
</evidence>
<dbReference type="InterPro" id="IPR027417">
    <property type="entry name" value="P-loop_NTPase"/>
</dbReference>
<evidence type="ECO:0000256" key="10">
    <source>
        <dbReference type="SAM" id="Coils"/>
    </source>
</evidence>
<comment type="function">
    <text evidence="1 9">May be involved in recombinational repair of damaged DNA.</text>
</comment>
<organism evidence="12 13">
    <name type="scientific">Ligilactobacillus ubinensis</name>
    <dbReference type="NCBI Taxonomy" id="2876789"/>
    <lineage>
        <taxon>Bacteria</taxon>
        <taxon>Bacillati</taxon>
        <taxon>Bacillota</taxon>
        <taxon>Bacilli</taxon>
        <taxon>Lactobacillales</taxon>
        <taxon>Lactobacillaceae</taxon>
        <taxon>Ligilactobacillus</taxon>
    </lineage>
</organism>
<dbReference type="FunFam" id="3.40.50.300:FF:000356">
    <property type="entry name" value="DNA repair protein RecN"/>
    <property type="match status" value="1"/>
</dbReference>
<dbReference type="Proteomes" id="UP001139006">
    <property type="component" value="Unassembled WGS sequence"/>
</dbReference>
<dbReference type="Pfam" id="PF02463">
    <property type="entry name" value="SMC_N"/>
    <property type="match status" value="1"/>
</dbReference>
<evidence type="ECO:0000256" key="1">
    <source>
        <dbReference type="ARBA" id="ARBA00003618"/>
    </source>
</evidence>
<dbReference type="GO" id="GO:0005524">
    <property type="term" value="F:ATP binding"/>
    <property type="evidence" value="ECO:0007669"/>
    <property type="project" value="UniProtKB-KW"/>
</dbReference>
<keyword evidence="7 9" id="KW-0234">DNA repair</keyword>
<evidence type="ECO:0000259" key="11">
    <source>
        <dbReference type="Pfam" id="PF02463"/>
    </source>
</evidence>
<reference evidence="12 13" key="1">
    <citation type="journal article" date="2023" name="Int. J. Syst. Evol. Microbiol.">
        <title>Ligilactobacillus ubinensis sp. nov., a novel species isolated from the wild ferment of a durian fruit (Durio zibethinus).</title>
        <authorList>
            <person name="Heng Y.C."/>
            <person name="Menon N."/>
            <person name="Chen B."/>
            <person name="Loo B.Z.L."/>
            <person name="Wong G.W.J."/>
            <person name="Lim A.C.H."/>
            <person name="Silvaraju S."/>
            <person name="Kittelmann S."/>
        </authorList>
    </citation>
    <scope>NUCLEOTIDE SEQUENCE [LARGE SCALE GENOMIC DNA]</scope>
    <source>
        <strain evidence="12 13">WILCCON 0076</strain>
    </source>
</reference>
<dbReference type="PANTHER" id="PTHR11059:SF0">
    <property type="entry name" value="DNA REPAIR PROTEIN RECN"/>
    <property type="match status" value="1"/>
</dbReference>
<evidence type="ECO:0000256" key="4">
    <source>
        <dbReference type="ARBA" id="ARBA00022741"/>
    </source>
</evidence>
<evidence type="ECO:0000313" key="13">
    <source>
        <dbReference type="Proteomes" id="UP001139006"/>
    </source>
</evidence>
<dbReference type="FunFam" id="3.40.50.300:FF:000319">
    <property type="entry name" value="DNA repair protein RecN"/>
    <property type="match status" value="1"/>
</dbReference>
<accession>A0A9X2FJE6</accession>
<proteinExistence type="inferred from homology"/>
<dbReference type="Gene3D" id="3.40.50.300">
    <property type="entry name" value="P-loop containing nucleotide triphosphate hydrolases"/>
    <property type="match status" value="2"/>
</dbReference>
<keyword evidence="6" id="KW-0067">ATP-binding</keyword>
<comment type="similarity">
    <text evidence="2 9">Belongs to the RecN family.</text>
</comment>
<feature type="coiled-coil region" evidence="10">
    <location>
        <begin position="192"/>
        <end position="239"/>
    </location>
</feature>
<evidence type="ECO:0000256" key="3">
    <source>
        <dbReference type="ARBA" id="ARBA00021315"/>
    </source>
</evidence>
<dbReference type="InterPro" id="IPR004604">
    <property type="entry name" value="DNA_recomb/repair_RecN"/>
</dbReference>
<protein>
    <recommendedName>
        <fullName evidence="3 9">DNA repair protein RecN</fullName>
    </recommendedName>
    <alternativeName>
        <fullName evidence="8 9">Recombination protein N</fullName>
    </alternativeName>
</protein>
<dbReference type="AlphaFoldDB" id="A0A9X2FJE6"/>
<keyword evidence="13" id="KW-1185">Reference proteome</keyword>
<comment type="caution">
    <text evidence="12">The sequence shown here is derived from an EMBL/GenBank/DDBJ whole genome shotgun (WGS) entry which is preliminary data.</text>
</comment>
<dbReference type="PIRSF" id="PIRSF003128">
    <property type="entry name" value="RecN"/>
    <property type="match status" value="1"/>
</dbReference>
<keyword evidence="5 9" id="KW-0227">DNA damage</keyword>
<dbReference type="RefSeq" id="WP_253359547.1">
    <property type="nucleotide sequence ID" value="NZ_JAIULA010000005.1"/>
</dbReference>
<dbReference type="SUPFAM" id="SSF52540">
    <property type="entry name" value="P-loop containing nucleoside triphosphate hydrolases"/>
    <property type="match status" value="2"/>
</dbReference>
<dbReference type="GO" id="GO:0006281">
    <property type="term" value="P:DNA repair"/>
    <property type="evidence" value="ECO:0007669"/>
    <property type="project" value="UniProtKB-KW"/>
</dbReference>
<dbReference type="NCBIfam" id="TIGR00634">
    <property type="entry name" value="recN"/>
    <property type="match status" value="1"/>
</dbReference>
<feature type="domain" description="RecF/RecN/SMC N-terminal" evidence="11">
    <location>
        <begin position="1"/>
        <end position="505"/>
    </location>
</feature>